<feature type="transmembrane region" description="Helical" evidence="2">
    <location>
        <begin position="140"/>
        <end position="160"/>
    </location>
</feature>
<name>A0A7J9L6M1_GOSSC</name>
<reference evidence="3 4" key="1">
    <citation type="journal article" date="2019" name="Genome Biol. Evol.">
        <title>Insights into the evolution of the New World diploid cottons (Gossypium, subgenus Houzingenia) based on genome sequencing.</title>
        <authorList>
            <person name="Grover C.E."/>
            <person name="Arick M.A. 2nd"/>
            <person name="Thrash A."/>
            <person name="Conover J.L."/>
            <person name="Sanders W.S."/>
            <person name="Peterson D.G."/>
            <person name="Frelichowski J.E."/>
            <person name="Scheffler J.A."/>
            <person name="Scheffler B.E."/>
            <person name="Wendel J.F."/>
        </authorList>
    </citation>
    <scope>NUCLEOTIDE SEQUENCE [LARGE SCALE GENOMIC DNA]</scope>
    <source>
        <strain evidence="3">1</strain>
        <tissue evidence="3">Leaf</tissue>
    </source>
</reference>
<evidence type="ECO:0000313" key="3">
    <source>
        <dbReference type="EMBL" id="MBA0854344.1"/>
    </source>
</evidence>
<protein>
    <recommendedName>
        <fullName evidence="5">Ribosomal protein L34Ae</fullName>
    </recommendedName>
</protein>
<keyword evidence="2" id="KW-0812">Transmembrane</keyword>
<evidence type="ECO:0000256" key="2">
    <source>
        <dbReference type="SAM" id="Phobius"/>
    </source>
</evidence>
<organism evidence="3 4">
    <name type="scientific">Gossypium schwendimanii</name>
    <name type="common">Cotton</name>
    <dbReference type="NCBI Taxonomy" id="34291"/>
    <lineage>
        <taxon>Eukaryota</taxon>
        <taxon>Viridiplantae</taxon>
        <taxon>Streptophyta</taxon>
        <taxon>Embryophyta</taxon>
        <taxon>Tracheophyta</taxon>
        <taxon>Spermatophyta</taxon>
        <taxon>Magnoliopsida</taxon>
        <taxon>eudicotyledons</taxon>
        <taxon>Gunneridae</taxon>
        <taxon>Pentapetalae</taxon>
        <taxon>rosids</taxon>
        <taxon>malvids</taxon>
        <taxon>Malvales</taxon>
        <taxon>Malvaceae</taxon>
        <taxon>Malvoideae</taxon>
        <taxon>Gossypium</taxon>
    </lineage>
</organism>
<evidence type="ECO:0000313" key="4">
    <source>
        <dbReference type="Proteomes" id="UP000593576"/>
    </source>
</evidence>
<dbReference type="Pfam" id="PF07891">
    <property type="entry name" value="DUF1666"/>
    <property type="match status" value="1"/>
</dbReference>
<keyword evidence="4" id="KW-1185">Reference proteome</keyword>
<gene>
    <name evidence="3" type="ORF">Goshw_029274</name>
</gene>
<feature type="region of interest" description="Disordered" evidence="1">
    <location>
        <begin position="373"/>
        <end position="408"/>
    </location>
</feature>
<sequence>MCTYFEWGLNEDIHMLVGALELKEFFVLSKQAQKMDVMRNEKKQDKAYAIRAREEVVALDVIVGAFSLFDIFVHALVDLGLTHSYTCTSLVVERNMLVKMIEFDVREYLLAADFNLQKRSMQCSKEAVVRLFYNLSSSSLLLLLFLYCSSILLSKFFYFIGSYPLIQRDHNGYEFSEEEEEEEEEYGGDRYNYRVNCMGSDHLVADIIHGGESLVFLSDNSFYRTPNYVEDDELTSEDQEYGSYSTEQLSAHYSSPCSDSEHHCHDDNETELIVEDEEIPTKDADSFQNFDVNQDCPTHSPMDSQILTDLDKSNHKVHNEEDDISSNREIKQRVETDFSRSSDKYFVIGPKKLESNKLLVHDKDTDEEIYGDSCTVGSTSKSSSEWRSSINCRDSGTDDPFSSSSRRSCPKWESYTVFQKYDEEMMFLHRVSAQKLQETESLRSIQACPRSISERIVHKFAAMNKKPSDIRHNPYHELEAAYVAQICLTWEALNWNYKNFERKRAARKDFDCPAGIAQQFQQFQVLLQRYIENEPYEQGRRPEVYVRTRLLAPKLLLVPEYRDYEDDQRDEGFGSRISADSFLVIMEDGIQTFMKFLKADKEKPYQIIKALLGRKRKGSLDPILVRLVKKVNAKKKMKLKDLGRAHKCLRKGKNKVEKMEILMGLIDLKVVSRVLRMRDLSEQQLHWCEEKMNKLRILEGGLQRDSSPLFFPAH</sequence>
<dbReference type="Proteomes" id="UP000593576">
    <property type="component" value="Unassembled WGS sequence"/>
</dbReference>
<dbReference type="OrthoDB" id="1909644at2759"/>
<keyword evidence="2" id="KW-1133">Transmembrane helix</keyword>
<feature type="compositionally biased region" description="Polar residues" evidence="1">
    <location>
        <begin position="390"/>
        <end position="407"/>
    </location>
</feature>
<accession>A0A7J9L6M1</accession>
<dbReference type="AlphaFoldDB" id="A0A7J9L6M1"/>
<comment type="caution">
    <text evidence="3">The sequence shown here is derived from an EMBL/GenBank/DDBJ whole genome shotgun (WGS) entry which is preliminary data.</text>
</comment>
<keyword evidence="2" id="KW-0472">Membrane</keyword>
<proteinExistence type="predicted"/>
<dbReference type="PANTHER" id="PTHR46702">
    <property type="entry name" value="DNA LIGASE (DUF1666)-RELATED"/>
    <property type="match status" value="1"/>
</dbReference>
<evidence type="ECO:0008006" key="5">
    <source>
        <dbReference type="Google" id="ProtNLM"/>
    </source>
</evidence>
<dbReference type="EMBL" id="JABFAF010000004">
    <property type="protein sequence ID" value="MBA0854344.1"/>
    <property type="molecule type" value="Genomic_DNA"/>
</dbReference>
<dbReference type="InterPro" id="IPR012870">
    <property type="entry name" value="DUF1666"/>
</dbReference>
<feature type="compositionally biased region" description="Low complexity" evidence="1">
    <location>
        <begin position="373"/>
        <end position="389"/>
    </location>
</feature>
<dbReference type="PANTHER" id="PTHR46702:SF2">
    <property type="entry name" value="DNA LIGASE (DUF1666)"/>
    <property type="match status" value="1"/>
</dbReference>
<evidence type="ECO:0000256" key="1">
    <source>
        <dbReference type="SAM" id="MobiDB-lite"/>
    </source>
</evidence>